<evidence type="ECO:0000313" key="3">
    <source>
        <dbReference type="Proteomes" id="UP000284021"/>
    </source>
</evidence>
<dbReference type="EMBL" id="QYUR01000002">
    <property type="protein sequence ID" value="RJG13438.1"/>
    <property type="molecule type" value="Genomic_DNA"/>
</dbReference>
<evidence type="ECO:0000256" key="1">
    <source>
        <dbReference type="SAM" id="Phobius"/>
    </source>
</evidence>
<comment type="caution">
    <text evidence="2">The sequence shown here is derived from an EMBL/GenBank/DDBJ whole genome shotgun (WGS) entry which is preliminary data.</text>
</comment>
<gene>
    <name evidence="2" type="ORF">D3879_09375</name>
</gene>
<organism evidence="2 3">
    <name type="scientific">Pseudomonas cavernicola</name>
    <dbReference type="NCBI Taxonomy" id="2320866"/>
    <lineage>
        <taxon>Bacteria</taxon>
        <taxon>Pseudomonadati</taxon>
        <taxon>Pseudomonadota</taxon>
        <taxon>Gammaproteobacteria</taxon>
        <taxon>Pseudomonadales</taxon>
        <taxon>Pseudomonadaceae</taxon>
        <taxon>Pseudomonas</taxon>
    </lineage>
</organism>
<name>A0A418XLT6_9PSED</name>
<feature type="transmembrane region" description="Helical" evidence="1">
    <location>
        <begin position="12"/>
        <end position="33"/>
    </location>
</feature>
<proteinExistence type="predicted"/>
<reference evidence="2 3" key="1">
    <citation type="submission" date="2018-09" db="EMBL/GenBank/DDBJ databases">
        <authorList>
            <person name="Zhu H."/>
        </authorList>
    </citation>
    <scope>NUCLEOTIDE SEQUENCE [LARGE SCALE GENOMIC DNA]</scope>
    <source>
        <strain evidence="2 3">K1S02-6</strain>
    </source>
</reference>
<keyword evidence="3" id="KW-1185">Reference proteome</keyword>
<sequence length="63" mass="6813">MSITIKYARNGALAGIGLYLICAITLLTLSISYEKAQAKAVRNDLSVSLFSRISQALPVLFHS</sequence>
<accession>A0A418XLT6</accession>
<dbReference type="Proteomes" id="UP000284021">
    <property type="component" value="Unassembled WGS sequence"/>
</dbReference>
<keyword evidence="1" id="KW-1133">Transmembrane helix</keyword>
<keyword evidence="1" id="KW-0812">Transmembrane</keyword>
<keyword evidence="1" id="KW-0472">Membrane</keyword>
<evidence type="ECO:0000313" key="2">
    <source>
        <dbReference type="EMBL" id="RJG13438.1"/>
    </source>
</evidence>
<dbReference type="RefSeq" id="WP_119953930.1">
    <property type="nucleotide sequence ID" value="NZ_QYUR01000002.1"/>
</dbReference>
<dbReference type="AlphaFoldDB" id="A0A418XLT6"/>
<dbReference type="OrthoDB" id="6901317at2"/>
<protein>
    <submittedName>
        <fullName evidence="2">Uncharacterized protein</fullName>
    </submittedName>
</protein>